<evidence type="ECO:0000313" key="2">
    <source>
        <dbReference type="EMBL" id="MFC0264319.1"/>
    </source>
</evidence>
<dbReference type="Pfam" id="PF13585">
    <property type="entry name" value="CHU_C"/>
    <property type="match status" value="1"/>
</dbReference>
<evidence type="ECO:0000313" key="3">
    <source>
        <dbReference type="Proteomes" id="UP001589797"/>
    </source>
</evidence>
<dbReference type="RefSeq" id="WP_382388848.1">
    <property type="nucleotide sequence ID" value="NZ_JBHLWI010000049.1"/>
</dbReference>
<protein>
    <submittedName>
        <fullName evidence="2">Gliding motility-associated C-terminal domain-containing protein</fullName>
    </submittedName>
</protein>
<feature type="chain" id="PRO_5046287189" evidence="1">
    <location>
        <begin position="24"/>
        <end position="929"/>
    </location>
</feature>
<evidence type="ECO:0000256" key="1">
    <source>
        <dbReference type="SAM" id="SignalP"/>
    </source>
</evidence>
<gene>
    <name evidence="2" type="ORF">ACFFIP_16650</name>
</gene>
<dbReference type="EMBL" id="JBHLWI010000049">
    <property type="protein sequence ID" value="MFC0264319.1"/>
    <property type="molecule type" value="Genomic_DNA"/>
</dbReference>
<dbReference type="InterPro" id="IPR026341">
    <property type="entry name" value="T9SS_type_B"/>
</dbReference>
<dbReference type="SUPFAM" id="SSF49265">
    <property type="entry name" value="Fibronectin type III"/>
    <property type="match status" value="2"/>
</dbReference>
<comment type="caution">
    <text evidence="2">The sequence shown here is derived from an EMBL/GenBank/DDBJ whole genome shotgun (WGS) entry which is preliminary data.</text>
</comment>
<dbReference type="NCBIfam" id="TIGR04131">
    <property type="entry name" value="Bac_Flav_CTERM"/>
    <property type="match status" value="1"/>
</dbReference>
<name>A0ABV6FWS5_9BACT</name>
<dbReference type="InterPro" id="IPR036116">
    <property type="entry name" value="FN3_sf"/>
</dbReference>
<sequence length="929" mass="104334">MKYLYSLFLVFCLISLTVNPTFATHIRAGEITAERVNTQSLTYRITVVGYTDTRSNVIFGPGDIDFGDGREVSLNTESDVVVVEPLGNQIEKNTFVITHTYQGPGQYVIRFREFNRNDNTLNMDNSVDTPFYIETMITIDPFVGINNSPILTIPPVDNGGVNVRYIHNPGAYDPDGDSLAYFFDELTVRPKLGFQRFVNNYRSPASGEFSFNREDGSPNPFISMDPITGDLIWDAPGLAGQYNIAFQIQEWRKIGGEYVMIGYVVRDMQIIIENTNNRRPELILPPDLCVVAGTRIEEIIQGSDPDGDPIRIEVFGDPIEISSSPASYSPVSLFQPSPGIITFNWQTVCNHVREREYQVRIRISDQPTSGPSLVDIKTWNIKVVGPPPVIEDIEQGQSRSAVVSWEPYSCGSTASTMQVWRRLNSNPYEPDSCETGIRAGYELVGTTNMGVFEFLDTNNGEGLAPGNTYCYRLVAAYPAPRLGESIVSEEICITVDVDVPLITNVSIEATDVDSGQIFVRWTPPYDIDRTQFPGPFTYELLRNTGFTGSQNRVSVITTSDTVFTDTGLNTENLVYNYKVILKENNTTIDSSSSASSVRLSPTIINEAIELNWDFNVPWNNQVSDFKHEVYRNRTDAEAQDSENFVLIGEVDPTVNGFTFFDDGSHNGVTLKKEIEYCYYVITKGRYNVDMIEYPLENKSQIICARPDDDRLPCPPVLTFEGPECTAFLDDKVCGFSSFEHELSWLPDFSGSCDDELNFFRLYFTPDGEDTQFNLVGTYSPFELQARITNLPNYRGCYYITAVDRSGNESEPSNIVCVDNCPNYELPNAFTPNGDGINDTFMAFDNPFGKCPRFVLGLEIFIVNRWGVEVFSYNSLSANENDIYIRWDGTDKNGNQLPAGTYFYSATVKFDALDPALREKKLKGTVQILR</sequence>
<proteinExistence type="predicted"/>
<keyword evidence="3" id="KW-1185">Reference proteome</keyword>
<organism evidence="2 3">
    <name type="scientific">Fontibacter flavus</name>
    <dbReference type="NCBI Taxonomy" id="654838"/>
    <lineage>
        <taxon>Bacteria</taxon>
        <taxon>Pseudomonadati</taxon>
        <taxon>Bacteroidota</taxon>
        <taxon>Cytophagia</taxon>
        <taxon>Cytophagales</taxon>
        <taxon>Cyclobacteriaceae</taxon>
        <taxon>Fontibacter</taxon>
    </lineage>
</organism>
<reference evidence="2 3" key="1">
    <citation type="submission" date="2024-09" db="EMBL/GenBank/DDBJ databases">
        <authorList>
            <person name="Sun Q."/>
            <person name="Mori K."/>
        </authorList>
    </citation>
    <scope>NUCLEOTIDE SEQUENCE [LARGE SCALE GENOMIC DNA]</scope>
    <source>
        <strain evidence="2 3">CCM 7650</strain>
    </source>
</reference>
<dbReference type="Gene3D" id="2.60.40.4070">
    <property type="match status" value="1"/>
</dbReference>
<feature type="signal peptide" evidence="1">
    <location>
        <begin position="1"/>
        <end position="23"/>
    </location>
</feature>
<dbReference type="InterPro" id="IPR003961">
    <property type="entry name" value="FN3_dom"/>
</dbReference>
<accession>A0ABV6FWS5</accession>
<dbReference type="Proteomes" id="UP001589797">
    <property type="component" value="Unassembled WGS sequence"/>
</dbReference>
<dbReference type="CDD" id="cd00063">
    <property type="entry name" value="FN3"/>
    <property type="match status" value="1"/>
</dbReference>
<keyword evidence="1" id="KW-0732">Signal</keyword>